<evidence type="ECO:0000256" key="1">
    <source>
        <dbReference type="SAM" id="MobiDB-lite"/>
    </source>
</evidence>
<sequence length="204" mass="22358">MSHTAVPLPQACVDGHLARVKGLPEGGFDPEVRDGRGRPRLPGHPPSAASSGNAALRYCGHVSIVHFLVSSGLKADVCDHSGATPLVLARRRGVKKDAVRLLEASEEQELQTFNRGKWLRLTDMGVRENEGGAPSRLLLGPRRRRNKVGLFSLRTIWRDFVEDLGFWPMLLLLLLTVIALLSLGIAYYVSGVLHLPGKQPELIH</sequence>
<reference evidence="3" key="2">
    <citation type="submission" date="2025-08" db="UniProtKB">
        <authorList>
            <consortium name="Ensembl"/>
        </authorList>
    </citation>
    <scope>IDENTIFICATION</scope>
</reference>
<dbReference type="Proteomes" id="UP000694397">
    <property type="component" value="Chromosome 4"/>
</dbReference>
<gene>
    <name evidence="3" type="primary">ANKRD46</name>
</gene>
<evidence type="ECO:0000313" key="4">
    <source>
        <dbReference type="Proteomes" id="UP000694397"/>
    </source>
</evidence>
<keyword evidence="2" id="KW-0812">Transmembrane</keyword>
<keyword evidence="2" id="KW-1133">Transmembrane helix</keyword>
<accession>A0A8C9SQ81</accession>
<organism evidence="3 4">
    <name type="scientific">Scleropages formosus</name>
    <name type="common">Asian bonytongue</name>
    <name type="synonym">Osteoglossum formosum</name>
    <dbReference type="NCBI Taxonomy" id="113540"/>
    <lineage>
        <taxon>Eukaryota</taxon>
        <taxon>Metazoa</taxon>
        <taxon>Chordata</taxon>
        <taxon>Craniata</taxon>
        <taxon>Vertebrata</taxon>
        <taxon>Euteleostomi</taxon>
        <taxon>Actinopterygii</taxon>
        <taxon>Neopterygii</taxon>
        <taxon>Teleostei</taxon>
        <taxon>Osteoglossocephala</taxon>
        <taxon>Osteoglossomorpha</taxon>
        <taxon>Osteoglossiformes</taxon>
        <taxon>Osteoglossidae</taxon>
        <taxon>Scleropages</taxon>
    </lineage>
</organism>
<dbReference type="InterPro" id="IPR036770">
    <property type="entry name" value="Ankyrin_rpt-contain_sf"/>
</dbReference>
<keyword evidence="2" id="KW-0472">Membrane</keyword>
<evidence type="ECO:0000313" key="3">
    <source>
        <dbReference type="Ensembl" id="ENSSFOP00015039867.1"/>
    </source>
</evidence>
<protein>
    <submittedName>
        <fullName evidence="3">Ankyrin repeat domain 46</fullName>
    </submittedName>
</protein>
<feature type="transmembrane region" description="Helical" evidence="2">
    <location>
        <begin position="164"/>
        <end position="189"/>
    </location>
</feature>
<dbReference type="AlphaFoldDB" id="A0A8C9SQ81"/>
<dbReference type="GeneTree" id="ENSGT00940000157094"/>
<dbReference type="OrthoDB" id="21416at2759"/>
<proteinExistence type="predicted"/>
<dbReference type="Ensembl" id="ENSSFOT00015038586.1">
    <property type="protein sequence ID" value="ENSSFOP00015039867.1"/>
    <property type="gene ID" value="ENSSFOG00015028568.1"/>
</dbReference>
<dbReference type="SUPFAM" id="SSF48403">
    <property type="entry name" value="Ankyrin repeat"/>
    <property type="match status" value="1"/>
</dbReference>
<feature type="region of interest" description="Disordered" evidence="1">
    <location>
        <begin position="23"/>
        <end position="50"/>
    </location>
</feature>
<reference evidence="3 4" key="1">
    <citation type="submission" date="2019-04" db="EMBL/GenBank/DDBJ databases">
        <authorList>
            <consortium name="Wellcome Sanger Institute Data Sharing"/>
        </authorList>
    </citation>
    <scope>NUCLEOTIDE SEQUENCE [LARGE SCALE GENOMIC DNA]</scope>
</reference>
<dbReference type="Gene3D" id="1.25.40.20">
    <property type="entry name" value="Ankyrin repeat-containing domain"/>
    <property type="match status" value="1"/>
</dbReference>
<keyword evidence="4" id="KW-1185">Reference proteome</keyword>
<name>A0A8C9SQ81_SCLFO</name>
<reference evidence="3" key="3">
    <citation type="submission" date="2025-09" db="UniProtKB">
        <authorList>
            <consortium name="Ensembl"/>
        </authorList>
    </citation>
    <scope>IDENTIFICATION</scope>
</reference>
<evidence type="ECO:0000256" key="2">
    <source>
        <dbReference type="SAM" id="Phobius"/>
    </source>
</evidence>